<evidence type="ECO:0000256" key="5">
    <source>
        <dbReference type="ARBA" id="ARBA00023136"/>
    </source>
</evidence>
<evidence type="ECO:0000313" key="8">
    <source>
        <dbReference type="EMBL" id="CAL1615281.1"/>
    </source>
</evidence>
<evidence type="ECO:0000256" key="6">
    <source>
        <dbReference type="SAM" id="Phobius"/>
    </source>
</evidence>
<name>A0AAV2MP63_KNICA</name>
<dbReference type="GO" id="GO:0005793">
    <property type="term" value="C:endoplasmic reticulum-Golgi intermediate compartment"/>
    <property type="evidence" value="ECO:0007669"/>
    <property type="project" value="TreeGrafter"/>
</dbReference>
<proteinExistence type="predicted"/>
<evidence type="ECO:0000256" key="1">
    <source>
        <dbReference type="ARBA" id="ARBA00004479"/>
    </source>
</evidence>
<keyword evidence="2 6" id="KW-0812">Transmembrane</keyword>
<comment type="subcellular location">
    <subcellularLocation>
        <location evidence="1">Membrane</location>
        <topology evidence="1">Single-pass type I membrane protein</topology>
    </subcellularLocation>
</comment>
<dbReference type="InterPro" id="IPR013320">
    <property type="entry name" value="ConA-like_dom_sf"/>
</dbReference>
<keyword evidence="9" id="KW-1185">Reference proteome</keyword>
<evidence type="ECO:0000256" key="3">
    <source>
        <dbReference type="ARBA" id="ARBA00022729"/>
    </source>
</evidence>
<dbReference type="EMBL" id="OZ035831">
    <property type="protein sequence ID" value="CAL1615281.1"/>
    <property type="molecule type" value="Genomic_DNA"/>
</dbReference>
<dbReference type="Proteomes" id="UP001497482">
    <property type="component" value="Chromosome 9"/>
</dbReference>
<dbReference type="SUPFAM" id="SSF49899">
    <property type="entry name" value="Concanavalin A-like lectins/glucanases"/>
    <property type="match status" value="1"/>
</dbReference>
<dbReference type="Gene3D" id="2.60.120.200">
    <property type="match status" value="1"/>
</dbReference>
<keyword evidence="3" id="KW-0732">Signal</keyword>
<dbReference type="PANTHER" id="PTHR12223:SF20">
    <property type="entry name" value="VIP36-LIKE PROTEIN"/>
    <property type="match status" value="1"/>
</dbReference>
<evidence type="ECO:0000256" key="2">
    <source>
        <dbReference type="ARBA" id="ARBA00022692"/>
    </source>
</evidence>
<dbReference type="GO" id="GO:0000139">
    <property type="term" value="C:Golgi membrane"/>
    <property type="evidence" value="ECO:0007669"/>
    <property type="project" value="TreeGrafter"/>
</dbReference>
<dbReference type="PROSITE" id="PS51328">
    <property type="entry name" value="L_LECTIN_LIKE"/>
    <property type="match status" value="1"/>
</dbReference>
<dbReference type="GO" id="GO:0030134">
    <property type="term" value="C:COPII-coated ER to Golgi transport vesicle"/>
    <property type="evidence" value="ECO:0007669"/>
    <property type="project" value="TreeGrafter"/>
</dbReference>
<dbReference type="PANTHER" id="PTHR12223">
    <property type="entry name" value="VESICULAR MANNOSE-BINDING LECTIN"/>
    <property type="match status" value="1"/>
</dbReference>
<evidence type="ECO:0000259" key="7">
    <source>
        <dbReference type="PROSITE" id="PS51328"/>
    </source>
</evidence>
<reference evidence="8 9" key="1">
    <citation type="submission" date="2024-04" db="EMBL/GenBank/DDBJ databases">
        <authorList>
            <person name="Waldvogel A.-M."/>
            <person name="Schoenle A."/>
        </authorList>
    </citation>
    <scope>NUCLEOTIDE SEQUENCE [LARGE SCALE GENOMIC DNA]</scope>
</reference>
<organism evidence="8 9">
    <name type="scientific">Knipowitschia caucasica</name>
    <name type="common">Caucasian dwarf goby</name>
    <name type="synonym">Pomatoschistus caucasicus</name>
    <dbReference type="NCBI Taxonomy" id="637954"/>
    <lineage>
        <taxon>Eukaryota</taxon>
        <taxon>Metazoa</taxon>
        <taxon>Chordata</taxon>
        <taxon>Craniata</taxon>
        <taxon>Vertebrata</taxon>
        <taxon>Euteleostomi</taxon>
        <taxon>Actinopterygii</taxon>
        <taxon>Neopterygii</taxon>
        <taxon>Teleostei</taxon>
        <taxon>Neoteleostei</taxon>
        <taxon>Acanthomorphata</taxon>
        <taxon>Gobiaria</taxon>
        <taxon>Gobiiformes</taxon>
        <taxon>Gobioidei</taxon>
        <taxon>Gobiidae</taxon>
        <taxon>Gobiinae</taxon>
        <taxon>Knipowitschia</taxon>
    </lineage>
</organism>
<dbReference type="GO" id="GO:0005537">
    <property type="term" value="F:D-mannose binding"/>
    <property type="evidence" value="ECO:0007669"/>
    <property type="project" value="TreeGrafter"/>
</dbReference>
<dbReference type="InterPro" id="IPR051136">
    <property type="entry name" value="Intracellular_Lectin-GPT"/>
</dbReference>
<sequence>MLGNGTLAYEHDKDGRSTELGGCTSMIRNSLHDSFLLIRYTRNQLTLMTDVDGKQTYKDCASVSGLRLPLGYFLGASSATGDLTDNHDLISLKMYELTVERDLEEEEGEEVLLPSVDNMEQFHVEVPEEGMSGVQIFMSVLFTVMGLGVLAVVGLILYGRWKENKRKRFY</sequence>
<keyword evidence="5 6" id="KW-0472">Membrane</keyword>
<accession>A0AAV2MP63</accession>
<dbReference type="GO" id="GO:0006888">
    <property type="term" value="P:endoplasmic reticulum to Golgi vesicle-mediated transport"/>
    <property type="evidence" value="ECO:0007669"/>
    <property type="project" value="TreeGrafter"/>
</dbReference>
<feature type="domain" description="L-type lectin-like" evidence="7">
    <location>
        <begin position="1"/>
        <end position="97"/>
    </location>
</feature>
<evidence type="ECO:0000313" key="9">
    <source>
        <dbReference type="Proteomes" id="UP001497482"/>
    </source>
</evidence>
<gene>
    <name evidence="8" type="ORF">KC01_LOCUS41260</name>
</gene>
<evidence type="ECO:0000256" key="4">
    <source>
        <dbReference type="ARBA" id="ARBA00022989"/>
    </source>
</evidence>
<dbReference type="GO" id="GO:0005789">
    <property type="term" value="C:endoplasmic reticulum membrane"/>
    <property type="evidence" value="ECO:0007669"/>
    <property type="project" value="TreeGrafter"/>
</dbReference>
<protein>
    <recommendedName>
        <fullName evidence="7">L-type lectin-like domain-containing protein</fullName>
    </recommendedName>
</protein>
<dbReference type="AlphaFoldDB" id="A0AAV2MP63"/>
<feature type="transmembrane region" description="Helical" evidence="6">
    <location>
        <begin position="136"/>
        <end position="158"/>
    </location>
</feature>
<keyword evidence="4 6" id="KW-1133">Transmembrane helix</keyword>
<dbReference type="Pfam" id="PF03388">
    <property type="entry name" value="Lectin_leg-like"/>
    <property type="match status" value="1"/>
</dbReference>
<dbReference type="InterPro" id="IPR005052">
    <property type="entry name" value="Lectin_leg"/>
</dbReference>